<gene>
    <name evidence="1" type="ORF">CHC_T00000072001</name>
</gene>
<dbReference type="KEGG" id="ccp:CHC_T00000072001"/>
<dbReference type="AlphaFoldDB" id="R7QNJ8"/>
<dbReference type="RefSeq" id="XP_005718941.1">
    <property type="nucleotide sequence ID" value="XM_005718884.1"/>
</dbReference>
<proteinExistence type="predicted"/>
<reference evidence="2" key="1">
    <citation type="journal article" date="2013" name="Proc. Natl. Acad. Sci. U.S.A.">
        <title>Genome structure and metabolic features in the red seaweed Chondrus crispus shed light on evolution of the Archaeplastida.</title>
        <authorList>
            <person name="Collen J."/>
            <person name="Porcel B."/>
            <person name="Carre W."/>
            <person name="Ball S.G."/>
            <person name="Chaparro C."/>
            <person name="Tonon T."/>
            <person name="Barbeyron T."/>
            <person name="Michel G."/>
            <person name="Noel B."/>
            <person name="Valentin K."/>
            <person name="Elias M."/>
            <person name="Artiguenave F."/>
            <person name="Arun A."/>
            <person name="Aury J.M."/>
            <person name="Barbosa-Neto J.F."/>
            <person name="Bothwell J.H."/>
            <person name="Bouget F.Y."/>
            <person name="Brillet L."/>
            <person name="Cabello-Hurtado F."/>
            <person name="Capella-Gutierrez S."/>
            <person name="Charrier B."/>
            <person name="Cladiere L."/>
            <person name="Cock J.M."/>
            <person name="Coelho S.M."/>
            <person name="Colleoni C."/>
            <person name="Czjzek M."/>
            <person name="Da Silva C."/>
            <person name="Delage L."/>
            <person name="Denoeud F."/>
            <person name="Deschamps P."/>
            <person name="Dittami S.M."/>
            <person name="Gabaldon T."/>
            <person name="Gachon C.M."/>
            <person name="Groisillier A."/>
            <person name="Herve C."/>
            <person name="Jabbari K."/>
            <person name="Katinka M."/>
            <person name="Kloareg B."/>
            <person name="Kowalczyk N."/>
            <person name="Labadie K."/>
            <person name="Leblanc C."/>
            <person name="Lopez P.J."/>
            <person name="McLachlan D.H."/>
            <person name="Meslet-Cladiere L."/>
            <person name="Moustafa A."/>
            <person name="Nehr Z."/>
            <person name="Nyvall Collen P."/>
            <person name="Panaud O."/>
            <person name="Partensky F."/>
            <person name="Poulain J."/>
            <person name="Rensing S.A."/>
            <person name="Rousvoal S."/>
            <person name="Samson G."/>
            <person name="Symeonidi A."/>
            <person name="Weissenbach J."/>
            <person name="Zambounis A."/>
            <person name="Wincker P."/>
            <person name="Boyen C."/>
        </authorList>
    </citation>
    <scope>NUCLEOTIDE SEQUENCE [LARGE SCALE GENOMIC DNA]</scope>
    <source>
        <strain evidence="2">cv. Stackhouse</strain>
    </source>
</reference>
<sequence>MRVRRTLHGFGAFDHPTTGNLELLGHRLIRLQRHTPCRLCSPQALIKSSVDSSCEQNRSSEACGT</sequence>
<keyword evidence="2" id="KW-1185">Reference proteome</keyword>
<organism evidence="1 2">
    <name type="scientific">Chondrus crispus</name>
    <name type="common">Carrageen Irish moss</name>
    <name type="synonym">Polymorpha crispa</name>
    <dbReference type="NCBI Taxonomy" id="2769"/>
    <lineage>
        <taxon>Eukaryota</taxon>
        <taxon>Rhodophyta</taxon>
        <taxon>Florideophyceae</taxon>
        <taxon>Rhodymeniophycidae</taxon>
        <taxon>Gigartinales</taxon>
        <taxon>Gigartinaceae</taxon>
        <taxon>Chondrus</taxon>
    </lineage>
</organism>
<dbReference type="Gramene" id="CDF39036">
    <property type="protein sequence ID" value="CDF39036"/>
    <property type="gene ID" value="CHC_T00000072001"/>
</dbReference>
<dbReference type="GeneID" id="17326660"/>
<name>R7QNJ8_CHOCR</name>
<evidence type="ECO:0000313" key="1">
    <source>
        <dbReference type="EMBL" id="CDF39036.1"/>
    </source>
</evidence>
<evidence type="ECO:0000313" key="2">
    <source>
        <dbReference type="Proteomes" id="UP000012073"/>
    </source>
</evidence>
<dbReference type="EMBL" id="HG001985">
    <property type="protein sequence ID" value="CDF39036.1"/>
    <property type="molecule type" value="Genomic_DNA"/>
</dbReference>
<protein>
    <submittedName>
        <fullName evidence="1">Uncharacterized protein</fullName>
    </submittedName>
</protein>
<dbReference type="Proteomes" id="UP000012073">
    <property type="component" value="Unassembled WGS sequence"/>
</dbReference>
<accession>R7QNJ8</accession>